<proteinExistence type="predicted"/>
<keyword evidence="2" id="KW-1185">Reference proteome</keyword>
<accession>A0ABU4JZ13</accession>
<dbReference type="Proteomes" id="UP001278571">
    <property type="component" value="Unassembled WGS sequence"/>
</dbReference>
<sequence length="65" mass="6967">MSFGIWSRPEVADHKFTEWPGASLTLTSLTGGTARPVKTWTYKAGLTTTGTVWPESGPDALTKGL</sequence>
<evidence type="ECO:0000313" key="1">
    <source>
        <dbReference type="EMBL" id="MDX2290735.1"/>
    </source>
</evidence>
<comment type="caution">
    <text evidence="1">The sequence shown here is derived from an EMBL/GenBank/DDBJ whole genome shotgun (WGS) entry which is preliminary data.</text>
</comment>
<organism evidence="1 2">
    <name type="scientific">Streptomyces roseolus</name>
    <dbReference type="NCBI Taxonomy" id="67358"/>
    <lineage>
        <taxon>Bacteria</taxon>
        <taxon>Bacillati</taxon>
        <taxon>Actinomycetota</taxon>
        <taxon>Actinomycetes</taxon>
        <taxon>Kitasatosporales</taxon>
        <taxon>Streptomycetaceae</taxon>
        <taxon>Streptomyces</taxon>
    </lineage>
</organism>
<dbReference type="EMBL" id="JAWJZF010000149">
    <property type="protein sequence ID" value="MDX2290735.1"/>
    <property type="molecule type" value="Genomic_DNA"/>
</dbReference>
<evidence type="ECO:0000313" key="2">
    <source>
        <dbReference type="Proteomes" id="UP001278571"/>
    </source>
</evidence>
<gene>
    <name evidence="1" type="ORF">R2363_00810</name>
</gene>
<protein>
    <submittedName>
        <fullName evidence="1">Uncharacterized protein</fullName>
    </submittedName>
</protein>
<dbReference type="RefSeq" id="WP_319007338.1">
    <property type="nucleotide sequence ID" value="NZ_JAWJZF010000149.1"/>
</dbReference>
<name>A0ABU4JZ13_9ACTN</name>
<reference evidence="1 2" key="1">
    <citation type="submission" date="2023-10" db="EMBL/GenBank/DDBJ databases">
        <authorList>
            <person name="Wang X.X."/>
        </authorList>
    </citation>
    <scope>NUCLEOTIDE SEQUENCE [LARGE SCALE GENOMIC DNA]</scope>
    <source>
        <strain evidence="1 2">NBRC 12816</strain>
    </source>
</reference>